<dbReference type="KEGG" id="llu:AKJ09_08854"/>
<sequence>MRVSFDGPALPEGATLDLGDGVTVSGCATNGVSLSCDFAVTDRAKTGARDLTVSADGVDPVIGAGAFVVAAPIDAKVGAGKPEQGGLASLTIANRDRTWFDTENFYLVSAKYQKGGATLVQLKSDGLTATDGAIILLGDPLAETGPLGFIGINNPDDPDTATFATAADAVTVAQRAPAALVSGTPSDKSFEQPYETAFFQADLAPQAAEGLLVDAYAKKPAGSTMAPLVLAYPASGKVADLLDQKTDDPGFPAFGIPATEARVAYPVVEATKGYFIVFDKSLASGPTTQLSFDYRTYRATIVAEQAGAHDSTAQDLGVLAAADDAVPGRIVQGSLGKASEMDTYAFHGLSGEDTIDLQVSLYTDSNLTVLVDSKGTFDSPSMVSISLSGKTGSSTTVAMYGTSRFIRVMAADSAAKPTGSYKLGVRRLP</sequence>
<name>A0A0K1Q8R5_9BACT</name>
<proteinExistence type="predicted"/>
<evidence type="ECO:0000313" key="2">
    <source>
        <dbReference type="Proteomes" id="UP000064967"/>
    </source>
</evidence>
<dbReference type="STRING" id="1391654.AKJ09_08854"/>
<reference evidence="1 2" key="1">
    <citation type="submission" date="2015-08" db="EMBL/GenBank/DDBJ databases">
        <authorList>
            <person name="Babu N.S."/>
            <person name="Beckwith C.J."/>
            <person name="Beseler K.G."/>
            <person name="Brison A."/>
            <person name="Carone J.V."/>
            <person name="Caskin T.P."/>
            <person name="Diamond M."/>
            <person name="Durham M.E."/>
            <person name="Foxe J.M."/>
            <person name="Go M."/>
            <person name="Henderson B.A."/>
            <person name="Jones I.B."/>
            <person name="McGettigan J.A."/>
            <person name="Micheletti S.J."/>
            <person name="Nasrallah M.E."/>
            <person name="Ortiz D."/>
            <person name="Piller C.R."/>
            <person name="Privatt S.R."/>
            <person name="Schneider S.L."/>
            <person name="Sharp S."/>
            <person name="Smith T.C."/>
            <person name="Stanton J.D."/>
            <person name="Ullery H.E."/>
            <person name="Wilson R.J."/>
            <person name="Serrano M.G."/>
            <person name="Buck G."/>
            <person name="Lee V."/>
            <person name="Wang Y."/>
            <person name="Carvalho R."/>
            <person name="Voegtly L."/>
            <person name="Shi R."/>
            <person name="Duckworth R."/>
            <person name="Johnson A."/>
            <person name="Loviza R."/>
            <person name="Walstead R."/>
            <person name="Shah Z."/>
            <person name="Kiflezghi M."/>
            <person name="Wade K."/>
            <person name="Ball S.L."/>
            <person name="Bradley K.W."/>
            <person name="Asai D.J."/>
            <person name="Bowman C.A."/>
            <person name="Russell D.A."/>
            <person name="Pope W.H."/>
            <person name="Jacobs-Sera D."/>
            <person name="Hendrix R.W."/>
            <person name="Hatfull G.F."/>
        </authorList>
    </citation>
    <scope>NUCLEOTIDE SEQUENCE [LARGE SCALE GENOMIC DNA]</scope>
    <source>
        <strain evidence="1 2">DSM 27648</strain>
    </source>
</reference>
<organism evidence="1 2">
    <name type="scientific">Labilithrix luteola</name>
    <dbReference type="NCBI Taxonomy" id="1391654"/>
    <lineage>
        <taxon>Bacteria</taxon>
        <taxon>Pseudomonadati</taxon>
        <taxon>Myxococcota</taxon>
        <taxon>Polyangia</taxon>
        <taxon>Polyangiales</taxon>
        <taxon>Labilitrichaceae</taxon>
        <taxon>Labilithrix</taxon>
    </lineage>
</organism>
<dbReference type="Proteomes" id="UP000064967">
    <property type="component" value="Chromosome"/>
</dbReference>
<keyword evidence="2" id="KW-1185">Reference proteome</keyword>
<accession>A0A0K1Q8R5</accession>
<protein>
    <submittedName>
        <fullName evidence="1">Uncharacterized protein</fullName>
    </submittedName>
</protein>
<dbReference type="AlphaFoldDB" id="A0A0K1Q8R5"/>
<dbReference type="EMBL" id="CP012333">
    <property type="protein sequence ID" value="AKV02191.1"/>
    <property type="molecule type" value="Genomic_DNA"/>
</dbReference>
<dbReference type="RefSeq" id="WP_146653144.1">
    <property type="nucleotide sequence ID" value="NZ_CP012333.1"/>
</dbReference>
<evidence type="ECO:0000313" key="1">
    <source>
        <dbReference type="EMBL" id="AKV02191.1"/>
    </source>
</evidence>
<gene>
    <name evidence="1" type="ORF">AKJ09_08854</name>
</gene>